<organism evidence="1 2">
    <name type="scientific">Ornithinimicrobium ciconiae</name>
    <dbReference type="NCBI Taxonomy" id="2594265"/>
    <lineage>
        <taxon>Bacteria</taxon>
        <taxon>Bacillati</taxon>
        <taxon>Actinomycetota</taxon>
        <taxon>Actinomycetes</taxon>
        <taxon>Micrococcales</taxon>
        <taxon>Ornithinimicrobiaceae</taxon>
        <taxon>Ornithinimicrobium</taxon>
    </lineage>
</organism>
<reference evidence="1 2" key="1">
    <citation type="submission" date="2019-07" db="EMBL/GenBank/DDBJ databases">
        <title>complete genome sequencing of Ornithinimicrobium sp. H23M54.</title>
        <authorList>
            <person name="Bae J.-W."/>
            <person name="Lee S.-Y."/>
        </authorList>
    </citation>
    <scope>NUCLEOTIDE SEQUENCE [LARGE SCALE GENOMIC DNA]</scope>
    <source>
        <strain evidence="1 2">H23M54</strain>
    </source>
</reference>
<keyword evidence="2" id="KW-1185">Reference proteome</keyword>
<protein>
    <submittedName>
        <fullName evidence="1">Uncharacterized protein</fullName>
    </submittedName>
</protein>
<evidence type="ECO:0000313" key="2">
    <source>
        <dbReference type="Proteomes" id="UP000315395"/>
    </source>
</evidence>
<gene>
    <name evidence="1" type="ORF">FNH13_09660</name>
</gene>
<dbReference type="EMBL" id="CP041616">
    <property type="protein sequence ID" value="QDO88571.1"/>
    <property type="molecule type" value="Genomic_DNA"/>
</dbReference>
<dbReference type="AlphaFoldDB" id="A0A516GAL8"/>
<accession>A0A516GAL8</accession>
<proteinExistence type="predicted"/>
<dbReference type="RefSeq" id="WP_143783249.1">
    <property type="nucleotide sequence ID" value="NZ_CP041616.1"/>
</dbReference>
<dbReference type="KEGG" id="orz:FNH13_09660"/>
<dbReference type="Proteomes" id="UP000315395">
    <property type="component" value="Chromosome"/>
</dbReference>
<sequence>MPIVDVTHSAQVAEEQLARLAQALPHAVSVAVECPEEPYDEVLRPGDVEVRFRRRGPYDISGLDIVVEVRSKWFPSRAETRQERCEQLCDMVTQAAGLSSVGVYLSLPVAAWAQGE</sequence>
<dbReference type="OrthoDB" id="3787369at2"/>
<evidence type="ECO:0000313" key="1">
    <source>
        <dbReference type="EMBL" id="QDO88571.1"/>
    </source>
</evidence>
<name>A0A516GAL8_9MICO</name>